<reference evidence="3" key="1">
    <citation type="submission" date="2023-03" db="EMBL/GenBank/DDBJ databases">
        <title>Complete genome of Cladonia borealis.</title>
        <authorList>
            <person name="Park H."/>
        </authorList>
    </citation>
    <scope>NUCLEOTIDE SEQUENCE</scope>
    <source>
        <strain evidence="3">ANT050790</strain>
    </source>
</reference>
<dbReference type="InterPro" id="IPR011600">
    <property type="entry name" value="Pept_C14_caspase"/>
</dbReference>
<dbReference type="GO" id="GO:0006508">
    <property type="term" value="P:proteolysis"/>
    <property type="evidence" value="ECO:0007669"/>
    <property type="project" value="InterPro"/>
</dbReference>
<sequence length="410" mass="47238">METPSQTPPPKGPKDRKAQYERARVTFDKTISGHYRDGKTGYKDVGVLFITWEEDDLQCKETEVDALNDLFTNEFKYSTDYYQIPSEKWQTGLMRKVSDFMWQYDSPDCLAIIYYGGHGYEGRETKKFKLAAKFEADENGDPTVFFNDIRNCARLPACDQLMIIDCCFAAKAFARESIGKRKFELLTSAAANEESVAPHFPGSFTSNLNKVLRRLLVDHPNGFSTTHLYRELYHAELKTKPQLFDQSRYSFGRIWLRPQIPAPEPREKGKSTLLELTLRLNGEPHGAVMNELATHLQYLPHTEEVRIENLHAPIDQLENFMLFVLRAQKLRPLVRRLCARRQFQKVARIVEGNDMAHPTNLMDLHLSHKHVSLFDWSSAAECPPSKRRKSSTWPPTEADGMAKRKKSCRS</sequence>
<dbReference type="Proteomes" id="UP001166286">
    <property type="component" value="Unassembled WGS sequence"/>
</dbReference>
<keyword evidence="4" id="KW-1185">Reference proteome</keyword>
<name>A0AA39R547_9LECA</name>
<evidence type="ECO:0000313" key="4">
    <source>
        <dbReference type="Proteomes" id="UP001166286"/>
    </source>
</evidence>
<evidence type="ECO:0000313" key="3">
    <source>
        <dbReference type="EMBL" id="KAK0513636.1"/>
    </source>
</evidence>
<feature type="region of interest" description="Disordered" evidence="1">
    <location>
        <begin position="380"/>
        <end position="410"/>
    </location>
</feature>
<dbReference type="GO" id="GO:0004197">
    <property type="term" value="F:cysteine-type endopeptidase activity"/>
    <property type="evidence" value="ECO:0007669"/>
    <property type="project" value="InterPro"/>
</dbReference>
<feature type="domain" description="Peptidase C14 caspase" evidence="2">
    <location>
        <begin position="57"/>
        <end position="172"/>
    </location>
</feature>
<evidence type="ECO:0000259" key="2">
    <source>
        <dbReference type="Pfam" id="PF00656"/>
    </source>
</evidence>
<organism evidence="3 4">
    <name type="scientific">Cladonia borealis</name>
    <dbReference type="NCBI Taxonomy" id="184061"/>
    <lineage>
        <taxon>Eukaryota</taxon>
        <taxon>Fungi</taxon>
        <taxon>Dikarya</taxon>
        <taxon>Ascomycota</taxon>
        <taxon>Pezizomycotina</taxon>
        <taxon>Lecanoromycetes</taxon>
        <taxon>OSLEUM clade</taxon>
        <taxon>Lecanoromycetidae</taxon>
        <taxon>Lecanorales</taxon>
        <taxon>Lecanorineae</taxon>
        <taxon>Cladoniaceae</taxon>
        <taxon>Cladonia</taxon>
    </lineage>
</organism>
<dbReference type="AlphaFoldDB" id="A0AA39R547"/>
<accession>A0AA39R547</accession>
<protein>
    <recommendedName>
        <fullName evidence="2">Peptidase C14 caspase domain-containing protein</fullName>
    </recommendedName>
</protein>
<evidence type="ECO:0000256" key="1">
    <source>
        <dbReference type="SAM" id="MobiDB-lite"/>
    </source>
</evidence>
<proteinExistence type="predicted"/>
<gene>
    <name evidence="3" type="ORF">JMJ35_004000</name>
</gene>
<dbReference type="Pfam" id="PF00656">
    <property type="entry name" value="Peptidase_C14"/>
    <property type="match status" value="1"/>
</dbReference>
<comment type="caution">
    <text evidence="3">The sequence shown here is derived from an EMBL/GenBank/DDBJ whole genome shotgun (WGS) entry which is preliminary data.</text>
</comment>
<dbReference type="EMBL" id="JAFEKC020000007">
    <property type="protein sequence ID" value="KAK0513636.1"/>
    <property type="molecule type" value="Genomic_DNA"/>
</dbReference>